<dbReference type="AlphaFoldDB" id="B0VIJ5"/>
<dbReference type="InterPro" id="IPR011045">
    <property type="entry name" value="N2O_reductase_N"/>
</dbReference>
<accession>B0VIJ5</accession>
<dbReference type="SUPFAM" id="SSF50974">
    <property type="entry name" value="Nitrous oxide reductase, N-terminal domain"/>
    <property type="match status" value="1"/>
</dbReference>
<evidence type="ECO:0000313" key="2">
    <source>
        <dbReference type="EMBL" id="CAO81136.1"/>
    </source>
</evidence>
<reference evidence="2 3" key="1">
    <citation type="journal article" date="2008" name="J. Bacteriol.">
        <title>'Candidatus Cloacamonas acidaminovorans': genome sequence reconstruction provides a first glimpse of a new bacterial division.</title>
        <authorList>
            <person name="Pelletier E."/>
            <person name="Kreimeyer A."/>
            <person name="Bocs S."/>
            <person name="Rouy Z."/>
            <person name="Gyapay G."/>
            <person name="Chouari R."/>
            <person name="Riviere D."/>
            <person name="Ganesan A."/>
            <person name="Daegelen P."/>
            <person name="Sghir A."/>
            <person name="Cohen G.N."/>
            <person name="Medigue C."/>
            <person name="Weissenbach J."/>
            <person name="Le Paslier D."/>
        </authorList>
    </citation>
    <scope>NUCLEOTIDE SEQUENCE [LARGE SCALE GENOMIC DNA]</scope>
    <source>
        <strain evidence="3">Evry</strain>
    </source>
</reference>
<dbReference type="Proteomes" id="UP000002019">
    <property type="component" value="Chromosome"/>
</dbReference>
<dbReference type="STRING" id="459349.CLOAM1276"/>
<dbReference type="Gene3D" id="2.130.10.10">
    <property type="entry name" value="YVTN repeat-like/Quinoprotein amine dehydrogenase"/>
    <property type="match status" value="1"/>
</dbReference>
<dbReference type="InterPro" id="IPR026444">
    <property type="entry name" value="Secre_tail"/>
</dbReference>
<dbReference type="InterPro" id="IPR015943">
    <property type="entry name" value="WD40/YVTN_repeat-like_dom_sf"/>
</dbReference>
<feature type="domain" description="Secretion system C-terminal sorting" evidence="1">
    <location>
        <begin position="338"/>
        <end position="407"/>
    </location>
</feature>
<dbReference type="eggNOG" id="COG3391">
    <property type="taxonomic scope" value="Bacteria"/>
</dbReference>
<dbReference type="NCBIfam" id="TIGR04183">
    <property type="entry name" value="Por_Secre_tail"/>
    <property type="match status" value="1"/>
</dbReference>
<sequence>MMKKFFLLLLLPVICIAFLQADYIYVVNSESRTLSRIDMETGTVNNSFTQLGLTPNMLKVNSDYIYVVLSGANSIQMIDRNSGTTIRNIFIASSSNPWDVVEDSGYLYVSGMFTNKVYKISQESWSVVDQITVGTAPEGLGVCNGKLYVCNTGGYASGYANSSVSVIDLDSFSVIKTIPVWTNPQDIAVFGSQLHIVCTGNWSSISGAVDIIDTITDERIDRLLIGGNPWSVWISPQGFAYLGEGYNSGVYSYNASTLEIMHNSSNPLTPGGIMISGSTDCIAVLYAPYSQNGTVYLRSNNWQPITQWTVALIPTDICYFSYETPVSDEELPLPQITIYPNPVNKDGILNFKADNAFYGELKIYNLKGQKVLQLPVQKGEASIDLRGKGMGSGLYFYHSGKAQGKIIVK</sequence>
<dbReference type="PANTHER" id="PTHR47197:SF3">
    <property type="entry name" value="DIHYDRO-HEME D1 DEHYDROGENASE"/>
    <property type="match status" value="1"/>
</dbReference>
<dbReference type="InterPro" id="IPR051200">
    <property type="entry name" value="Host-pathogen_enzymatic-act"/>
</dbReference>
<evidence type="ECO:0000313" key="3">
    <source>
        <dbReference type="Proteomes" id="UP000002019"/>
    </source>
</evidence>
<gene>
    <name evidence="2" type="ordered locus">CLOAM1276</name>
</gene>
<proteinExistence type="predicted"/>
<dbReference type="PANTHER" id="PTHR47197">
    <property type="entry name" value="PROTEIN NIRF"/>
    <property type="match status" value="1"/>
</dbReference>
<dbReference type="HOGENOM" id="CLU_672120_0_0_0"/>
<dbReference type="Pfam" id="PF18962">
    <property type="entry name" value="Por_Secre_tail"/>
    <property type="match status" value="1"/>
</dbReference>
<organism evidence="2 3">
    <name type="scientific">Cloacimonas acidaminovorans (strain Evry)</name>
    <dbReference type="NCBI Taxonomy" id="459349"/>
    <lineage>
        <taxon>Bacteria</taxon>
        <taxon>Pseudomonadati</taxon>
        <taxon>Candidatus Cloacimonadota</taxon>
        <taxon>Candidatus Cloacimonadia</taxon>
        <taxon>Candidatus Cloacimonadales</taxon>
        <taxon>Candidatus Cloacimonadaceae</taxon>
        <taxon>Candidatus Cloacimonas</taxon>
    </lineage>
</organism>
<evidence type="ECO:0000259" key="1">
    <source>
        <dbReference type="Pfam" id="PF18962"/>
    </source>
</evidence>
<keyword evidence="3" id="KW-1185">Reference proteome</keyword>
<dbReference type="RefSeq" id="WP_015424994.1">
    <property type="nucleotide sequence ID" value="NC_020449.1"/>
</dbReference>
<dbReference type="EMBL" id="CU466930">
    <property type="protein sequence ID" value="CAO81136.1"/>
    <property type="molecule type" value="Genomic_DNA"/>
</dbReference>
<name>B0VIJ5_CLOAI</name>
<dbReference type="KEGG" id="caci:CLOAM1276"/>
<protein>
    <recommendedName>
        <fullName evidence="1">Secretion system C-terminal sorting domain-containing protein</fullName>
    </recommendedName>
</protein>